<evidence type="ECO:0000259" key="2">
    <source>
        <dbReference type="Pfam" id="PF07589"/>
    </source>
</evidence>
<name>A0A1M6JGQ1_9BACT</name>
<dbReference type="Pfam" id="PF22825">
    <property type="entry name" value="HpiC1-like"/>
    <property type="match status" value="1"/>
</dbReference>
<dbReference type="InterPro" id="IPR054720">
    <property type="entry name" value="HpiC1"/>
</dbReference>
<dbReference type="Proteomes" id="UP000184510">
    <property type="component" value="Unassembled WGS sequence"/>
</dbReference>
<feature type="chain" id="PRO_5012455000" evidence="1">
    <location>
        <begin position="22"/>
        <end position="214"/>
    </location>
</feature>
<organism evidence="3 4">
    <name type="scientific">Rubritalea squalenifaciens DSM 18772</name>
    <dbReference type="NCBI Taxonomy" id="1123071"/>
    <lineage>
        <taxon>Bacteria</taxon>
        <taxon>Pseudomonadati</taxon>
        <taxon>Verrucomicrobiota</taxon>
        <taxon>Verrucomicrobiia</taxon>
        <taxon>Verrucomicrobiales</taxon>
        <taxon>Rubritaleaceae</taxon>
        <taxon>Rubritalea</taxon>
    </lineage>
</organism>
<dbReference type="InterPro" id="IPR013424">
    <property type="entry name" value="Ice-binding_C"/>
</dbReference>
<dbReference type="Pfam" id="PF07589">
    <property type="entry name" value="PEP-CTERM"/>
    <property type="match status" value="1"/>
</dbReference>
<feature type="domain" description="Ice-binding protein C-terminal" evidence="2">
    <location>
        <begin position="191"/>
        <end position="214"/>
    </location>
</feature>
<accession>A0A1M6JGQ1</accession>
<dbReference type="InParanoid" id="A0A1M6JGQ1"/>
<dbReference type="EMBL" id="FQYR01000003">
    <property type="protein sequence ID" value="SHJ45873.1"/>
    <property type="molecule type" value="Genomic_DNA"/>
</dbReference>
<keyword evidence="4" id="KW-1185">Reference proteome</keyword>
<protein>
    <submittedName>
        <fullName evidence="3">PEP-CTERM protein-sorting domain-containing protein/MYXO-CTERM domain-containing protein</fullName>
    </submittedName>
</protein>
<gene>
    <name evidence="3" type="ORF">SAMN02745181_2118</name>
</gene>
<keyword evidence="1" id="KW-0732">Signal</keyword>
<dbReference type="NCBIfam" id="TIGR02595">
    <property type="entry name" value="PEP_CTERM"/>
    <property type="match status" value="1"/>
</dbReference>
<evidence type="ECO:0000313" key="3">
    <source>
        <dbReference type="EMBL" id="SHJ45873.1"/>
    </source>
</evidence>
<dbReference type="AlphaFoldDB" id="A0A1M6JGQ1"/>
<dbReference type="RefSeq" id="WP_143183680.1">
    <property type="nucleotide sequence ID" value="NZ_FQYR01000003.1"/>
</dbReference>
<feature type="signal peptide" evidence="1">
    <location>
        <begin position="1"/>
        <end position="21"/>
    </location>
</feature>
<dbReference type="STRING" id="1123071.SAMN02745181_2118"/>
<proteinExistence type="predicted"/>
<reference evidence="3 4" key="1">
    <citation type="submission" date="2016-11" db="EMBL/GenBank/DDBJ databases">
        <authorList>
            <person name="Jaros S."/>
            <person name="Januszkiewicz K."/>
            <person name="Wedrychowicz H."/>
        </authorList>
    </citation>
    <scope>NUCLEOTIDE SEQUENCE [LARGE SCALE GENOMIC DNA]</scope>
    <source>
        <strain evidence="3 4">DSM 18772</strain>
    </source>
</reference>
<dbReference type="Gene3D" id="2.60.120.260">
    <property type="entry name" value="Galactose-binding domain-like"/>
    <property type="match status" value="1"/>
</dbReference>
<evidence type="ECO:0000256" key="1">
    <source>
        <dbReference type="SAM" id="SignalP"/>
    </source>
</evidence>
<sequence>MKKNILLFTALSALTCTNASAVSITVPNGDFEDRTGSQYAASQNWITTGGGYIAAELNSGIFSADADGNANGTYLFYEDGGQSVSSSALATIQANTLYTATVDVGNPFASYGQQPSSYMIEILLGGTTVSSTEYTNAELGTTSEDSWTTISTSYASQVADSGDLTIRLSMGTNEDGNNQYFFDNVTFDAAAVPEPSSVSLLGLAGLGLITRRRR</sequence>
<evidence type="ECO:0000313" key="4">
    <source>
        <dbReference type="Proteomes" id="UP000184510"/>
    </source>
</evidence>